<dbReference type="Pfam" id="PF04970">
    <property type="entry name" value="LRAT"/>
    <property type="match status" value="1"/>
</dbReference>
<feature type="transmembrane region" description="Helical" evidence="5">
    <location>
        <begin position="149"/>
        <end position="171"/>
    </location>
</feature>
<dbReference type="Gene3D" id="3.90.1720.10">
    <property type="entry name" value="endopeptidase domain like (from Nostoc punctiforme)"/>
    <property type="match status" value="1"/>
</dbReference>
<sequence length="215" mass="22908">MSWSSSSSSFKSMSSAASRAHNKRVLESLRKGDRVQFKRSLYSHWGVYIGSGKIIHLTRRNAERGGPKGVVREDDFWDAVGGDCAYKNNSRDNKSRPLPPDEIVKRAKSMLGDAGYNLLKDNCEHFANWCRYGETESQQVYKGMFAGGYIYGTAGSAAIVASEVAGGGMAATTASGALAVGAAAGVCVAGVGIACGLLLYGTVKLATKLKKPKRK</sequence>
<comment type="similarity">
    <text evidence="1">Belongs to the H-rev107 family.</text>
</comment>
<evidence type="ECO:0000256" key="4">
    <source>
        <dbReference type="ARBA" id="ARBA00023098"/>
    </source>
</evidence>
<reference evidence="8" key="1">
    <citation type="submission" date="2025-08" db="UniProtKB">
        <authorList>
            <consortium name="RefSeq"/>
        </authorList>
    </citation>
    <scope>IDENTIFICATION</scope>
</reference>
<keyword evidence="7" id="KW-1185">Reference proteome</keyword>
<keyword evidence="5" id="KW-0472">Membrane</keyword>
<feature type="domain" description="LRAT" evidence="6">
    <location>
        <begin position="34"/>
        <end position="139"/>
    </location>
</feature>
<evidence type="ECO:0000313" key="7">
    <source>
        <dbReference type="Proteomes" id="UP000694888"/>
    </source>
</evidence>
<dbReference type="PROSITE" id="PS51934">
    <property type="entry name" value="LRAT"/>
    <property type="match status" value="1"/>
</dbReference>
<dbReference type="GeneID" id="101847020"/>
<accession>A0ABM0ZUH8</accession>
<keyword evidence="4" id="KW-0443">Lipid metabolism</keyword>
<dbReference type="InterPro" id="IPR007053">
    <property type="entry name" value="LRAT_dom"/>
</dbReference>
<proteinExistence type="inferred from homology"/>
<keyword evidence="5" id="KW-1133">Transmembrane helix</keyword>
<keyword evidence="2" id="KW-0808">Transferase</keyword>
<evidence type="ECO:0000256" key="5">
    <source>
        <dbReference type="SAM" id="Phobius"/>
    </source>
</evidence>
<evidence type="ECO:0000259" key="6">
    <source>
        <dbReference type="PROSITE" id="PS51934"/>
    </source>
</evidence>
<keyword evidence="8" id="KW-0012">Acyltransferase</keyword>
<gene>
    <name evidence="8" type="primary">LOC101847020</name>
</gene>
<organism evidence="7 8">
    <name type="scientific">Aplysia californica</name>
    <name type="common">California sea hare</name>
    <dbReference type="NCBI Taxonomy" id="6500"/>
    <lineage>
        <taxon>Eukaryota</taxon>
        <taxon>Metazoa</taxon>
        <taxon>Spiralia</taxon>
        <taxon>Lophotrochozoa</taxon>
        <taxon>Mollusca</taxon>
        <taxon>Gastropoda</taxon>
        <taxon>Heterobranchia</taxon>
        <taxon>Euthyneura</taxon>
        <taxon>Tectipleura</taxon>
        <taxon>Aplysiida</taxon>
        <taxon>Aplysioidea</taxon>
        <taxon>Aplysiidae</taxon>
        <taxon>Aplysia</taxon>
    </lineage>
</organism>
<dbReference type="PANTHER" id="PTHR13943">
    <property type="entry name" value="HRAS-LIKE SUPPRESSOR - RELATED"/>
    <property type="match status" value="1"/>
</dbReference>
<protein>
    <submittedName>
        <fullName evidence="8">Phospholipase A and acyltransferase 2</fullName>
    </submittedName>
</protein>
<evidence type="ECO:0000256" key="3">
    <source>
        <dbReference type="ARBA" id="ARBA00022801"/>
    </source>
</evidence>
<name>A0ABM0ZUH8_APLCA</name>
<keyword evidence="5" id="KW-0812">Transmembrane</keyword>
<evidence type="ECO:0000256" key="1">
    <source>
        <dbReference type="ARBA" id="ARBA00007824"/>
    </source>
</evidence>
<dbReference type="RefSeq" id="XP_012934727.1">
    <property type="nucleotide sequence ID" value="XM_013079273.2"/>
</dbReference>
<dbReference type="InterPro" id="IPR051496">
    <property type="entry name" value="H-rev107_PLA/AT"/>
</dbReference>
<dbReference type="GO" id="GO:0016746">
    <property type="term" value="F:acyltransferase activity"/>
    <property type="evidence" value="ECO:0007669"/>
    <property type="project" value="UniProtKB-KW"/>
</dbReference>
<evidence type="ECO:0000313" key="8">
    <source>
        <dbReference type="RefSeq" id="XP_012934727.1"/>
    </source>
</evidence>
<dbReference type="PANTHER" id="PTHR13943:SF77">
    <property type="entry name" value="LRAT DOMAIN-CONTAINING PROTEIN"/>
    <property type="match status" value="1"/>
</dbReference>
<evidence type="ECO:0000256" key="2">
    <source>
        <dbReference type="ARBA" id="ARBA00022679"/>
    </source>
</evidence>
<keyword evidence="3" id="KW-0378">Hydrolase</keyword>
<dbReference type="Proteomes" id="UP000694888">
    <property type="component" value="Unplaced"/>
</dbReference>
<feature type="transmembrane region" description="Helical" evidence="5">
    <location>
        <begin position="177"/>
        <end position="203"/>
    </location>
</feature>